<feature type="compositionally biased region" description="Basic residues" evidence="1">
    <location>
        <begin position="60"/>
        <end position="81"/>
    </location>
</feature>
<dbReference type="EMBL" id="MF511173">
    <property type="protein sequence ID" value="QGM76873.1"/>
    <property type="molecule type" value="Genomic_DNA"/>
</dbReference>
<evidence type="ECO:0008006" key="3">
    <source>
        <dbReference type="Google" id="ProtNLM"/>
    </source>
</evidence>
<evidence type="ECO:0000313" key="2">
    <source>
        <dbReference type="EMBL" id="QGM76873.1"/>
    </source>
</evidence>
<proteinExistence type="predicted"/>
<reference evidence="2" key="1">
    <citation type="submission" date="2017-07" db="EMBL/GenBank/DDBJ databases">
        <title>A rash of human herpesvirus 6 genomes.</title>
        <authorList>
            <person name="Greninger A.L."/>
            <person name="Hall Sedlak R."/>
            <person name="Roychoudhury P."/>
            <person name="Xie H."/>
            <person name="Guan J."/>
            <person name="Peddu V."/>
            <person name="Huang M.-L."/>
            <person name="Cook L."/>
            <person name="Yoshikawa T."/>
            <person name="Caserta M."/>
            <person name="Hill J.A."/>
            <person name="Jerome K.R."/>
        </authorList>
    </citation>
    <scope>NUCLEOTIDE SEQUENCE</scope>
    <source>
        <strain evidence="2">02-542-S1a</strain>
    </source>
</reference>
<evidence type="ECO:0000256" key="1">
    <source>
        <dbReference type="SAM" id="MobiDB-lite"/>
    </source>
</evidence>
<accession>A0A649Z5X6</accession>
<feature type="region of interest" description="Disordered" evidence="1">
    <location>
        <begin position="1"/>
        <end position="81"/>
    </location>
</feature>
<feature type="compositionally biased region" description="Basic residues" evidence="1">
    <location>
        <begin position="1"/>
        <end position="10"/>
    </location>
</feature>
<organism evidence="2">
    <name type="scientific">Human betaherpesvirus 6</name>
    <dbReference type="NCBI Taxonomy" id="10368"/>
    <lineage>
        <taxon>Viruses</taxon>
        <taxon>Duplodnaviria</taxon>
        <taxon>Heunggongvirae</taxon>
        <taxon>Peploviricota</taxon>
        <taxon>Herviviricetes</taxon>
        <taxon>Herpesvirales</taxon>
        <taxon>Orthoherpesviridae</taxon>
        <taxon>Betaherpesvirinae</taxon>
        <taxon>Roseolovirus</taxon>
    </lineage>
</organism>
<sequence length="99" mass="11430">MWRERGKRAGACRNGQRADAQSAPPGESPFYRPPTHFGDADAHANTHRHAYAASPSRLPRERKHTHTQKNTHKKTHTKKNTHIKYTQKNHFIYALFSQC</sequence>
<protein>
    <recommendedName>
        <fullName evidence="3">B5</fullName>
    </recommendedName>
</protein>
<name>A0A649Z5X6_9BETA</name>